<organism evidence="2 3">
    <name type="scientific">Rhodococcus kronopolitis</name>
    <dbReference type="NCBI Taxonomy" id="1460226"/>
    <lineage>
        <taxon>Bacteria</taxon>
        <taxon>Bacillati</taxon>
        <taxon>Actinomycetota</taxon>
        <taxon>Actinomycetes</taxon>
        <taxon>Mycobacteriales</taxon>
        <taxon>Nocardiaceae</taxon>
        <taxon>Rhodococcus</taxon>
    </lineage>
</organism>
<dbReference type="Gene3D" id="1.10.10.10">
    <property type="entry name" value="Winged helix-like DNA-binding domain superfamily/Winged helix DNA-binding domain"/>
    <property type="match status" value="1"/>
</dbReference>
<dbReference type="EMBL" id="JBHSFO010000004">
    <property type="protein sequence ID" value="MFC4604034.1"/>
    <property type="molecule type" value="Genomic_DNA"/>
</dbReference>
<dbReference type="Pfam" id="PF00196">
    <property type="entry name" value="GerE"/>
    <property type="match status" value="1"/>
</dbReference>
<dbReference type="InterPro" id="IPR036388">
    <property type="entry name" value="WH-like_DNA-bd_sf"/>
</dbReference>
<dbReference type="Proteomes" id="UP001595914">
    <property type="component" value="Unassembled WGS sequence"/>
</dbReference>
<keyword evidence="3" id="KW-1185">Reference proteome</keyword>
<evidence type="ECO:0000313" key="3">
    <source>
        <dbReference type="Proteomes" id="UP001595914"/>
    </source>
</evidence>
<reference evidence="3" key="1">
    <citation type="journal article" date="2019" name="Int. J. Syst. Evol. Microbiol.">
        <title>The Global Catalogue of Microorganisms (GCM) 10K type strain sequencing project: providing services to taxonomists for standard genome sequencing and annotation.</title>
        <authorList>
            <consortium name="The Broad Institute Genomics Platform"/>
            <consortium name="The Broad Institute Genome Sequencing Center for Infectious Disease"/>
            <person name="Wu L."/>
            <person name="Ma J."/>
        </authorList>
    </citation>
    <scope>NUCLEOTIDE SEQUENCE [LARGE SCALE GENOMIC DNA]</scope>
    <source>
        <strain evidence="3">CCUG 54520</strain>
    </source>
</reference>
<proteinExistence type="predicted"/>
<name>A0ABV9FUU2_9NOCA</name>
<dbReference type="SMART" id="SM00421">
    <property type="entry name" value="HTH_LUXR"/>
    <property type="match status" value="1"/>
</dbReference>
<protein>
    <submittedName>
        <fullName evidence="2">LuxR C-terminal-related transcriptional regulator</fullName>
    </submittedName>
</protein>
<sequence length="96" mass="10397">MQRPRIVPAAPQATPVARPALIRPTLSARETEVLLRWLHCDSKSAVASAMYLSLGTVNTHLARIRAKYAQVDRAAPTKAALVARAVQDGLISIDEL</sequence>
<feature type="domain" description="HTH luxR-type" evidence="1">
    <location>
        <begin position="23"/>
        <end position="80"/>
    </location>
</feature>
<dbReference type="SUPFAM" id="SSF46894">
    <property type="entry name" value="C-terminal effector domain of the bipartite response regulators"/>
    <property type="match status" value="1"/>
</dbReference>
<dbReference type="InterPro" id="IPR016032">
    <property type="entry name" value="Sig_transdc_resp-reg_C-effctor"/>
</dbReference>
<evidence type="ECO:0000313" key="2">
    <source>
        <dbReference type="EMBL" id="MFC4604034.1"/>
    </source>
</evidence>
<accession>A0ABV9FUU2</accession>
<comment type="caution">
    <text evidence="2">The sequence shown here is derived from an EMBL/GenBank/DDBJ whole genome shotgun (WGS) entry which is preliminary data.</text>
</comment>
<gene>
    <name evidence="2" type="ORF">ACFO6S_10100</name>
</gene>
<dbReference type="RefSeq" id="WP_378416526.1">
    <property type="nucleotide sequence ID" value="NZ_JBHSFO010000004.1"/>
</dbReference>
<evidence type="ECO:0000259" key="1">
    <source>
        <dbReference type="SMART" id="SM00421"/>
    </source>
</evidence>
<dbReference type="InterPro" id="IPR000792">
    <property type="entry name" value="Tscrpt_reg_LuxR_C"/>
</dbReference>